<dbReference type="PANTHER" id="PTHR42872">
    <property type="entry name" value="PROTEIN-GLUTAMATE METHYLESTERASE/PROTEIN-GLUTAMINE GLUTAMINASE"/>
    <property type="match status" value="1"/>
</dbReference>
<dbReference type="PANTHER" id="PTHR42872:SF3">
    <property type="entry name" value="PROTEIN-GLUTAMATE METHYLESTERASE_PROTEIN-GLUTAMINE GLUTAMINASE 1"/>
    <property type="match status" value="1"/>
</dbReference>
<keyword evidence="4 6" id="KW-0597">Phosphoprotein</keyword>
<dbReference type="GO" id="GO:0005737">
    <property type="term" value="C:cytoplasm"/>
    <property type="evidence" value="ECO:0007669"/>
    <property type="project" value="UniProtKB-SubCell"/>
</dbReference>
<evidence type="ECO:0000256" key="2">
    <source>
        <dbReference type="ARBA" id="ARBA00022801"/>
    </source>
</evidence>
<dbReference type="GO" id="GO:0000156">
    <property type="term" value="F:phosphorelay response regulator activity"/>
    <property type="evidence" value="ECO:0007669"/>
    <property type="project" value="InterPro"/>
</dbReference>
<evidence type="ECO:0000256" key="4">
    <source>
        <dbReference type="HAMAP-Rule" id="MF_00099"/>
    </source>
</evidence>
<dbReference type="InterPro" id="IPR000673">
    <property type="entry name" value="Sig_transdc_resp-reg_Me-estase"/>
</dbReference>
<dbReference type="Pfam" id="PF00072">
    <property type="entry name" value="Response_reg"/>
    <property type="match status" value="1"/>
</dbReference>
<comment type="subcellular location">
    <subcellularLocation>
        <location evidence="4">Cytoplasm</location>
    </subcellularLocation>
</comment>
<organism evidence="9 10">
    <name type="scientific">Pseudovibrio exalbescens</name>
    <dbReference type="NCBI Taxonomy" id="197461"/>
    <lineage>
        <taxon>Bacteria</taxon>
        <taxon>Pseudomonadati</taxon>
        <taxon>Pseudomonadota</taxon>
        <taxon>Alphaproteobacteria</taxon>
        <taxon>Hyphomicrobiales</taxon>
        <taxon>Stappiaceae</taxon>
        <taxon>Pseudovibrio</taxon>
    </lineage>
</organism>
<comment type="catalytic activity">
    <reaction evidence="3 4">
        <text>[protein]-L-glutamate 5-O-methyl ester + H2O = L-glutamyl-[protein] + methanol + H(+)</text>
        <dbReference type="Rhea" id="RHEA:23236"/>
        <dbReference type="Rhea" id="RHEA-COMP:10208"/>
        <dbReference type="Rhea" id="RHEA-COMP:10311"/>
        <dbReference type="ChEBI" id="CHEBI:15377"/>
        <dbReference type="ChEBI" id="CHEBI:15378"/>
        <dbReference type="ChEBI" id="CHEBI:17790"/>
        <dbReference type="ChEBI" id="CHEBI:29973"/>
        <dbReference type="ChEBI" id="CHEBI:82795"/>
        <dbReference type="EC" id="3.1.1.61"/>
    </reaction>
</comment>
<keyword evidence="2 4" id="KW-0378">Hydrolase</keyword>
<sequence length="407" mass="43194">MPNRFRSDAAASTPSSEPAKVMIVDDSVVIRGLFGRWIDEDPDLTVVATHRNGQLAVDDVERSNPDIVVLDVEMPIMDGLTALPKLLAKKRGLVVIMASTLTRRNAEVSLKALSLGATDYVAKPESTSQTSTSVEFRQELLQKLRSLGAQVRGTSRGEPLVRARRMRAETNEGQTASSALRHDRLDARKEMQKARSHSLVGKDGISLRSFSSAMPRVIAIGSSTGGPQALQAMLKAAGNTLSRVPVVVTQHMPRTFTTILAEHIGRATGFPSKEADDGELLKPGHIYVAPGGLHMRLAKSDGGVVAKLDDGDPINFCRPSVDPLFESVAEIYGAASLAVVLTGMGSDGAKGTERIAQKGGSVIAQDEATSVVWGMPGAAARTGSCSAILPLDQIGPKLTRIFEGTAK</sequence>
<evidence type="ECO:0000313" key="10">
    <source>
        <dbReference type="Proteomes" id="UP000185783"/>
    </source>
</evidence>
<dbReference type="CDD" id="cd16432">
    <property type="entry name" value="CheB_Rec"/>
    <property type="match status" value="1"/>
</dbReference>
<dbReference type="GO" id="GO:0008984">
    <property type="term" value="F:protein-glutamate methylesterase activity"/>
    <property type="evidence" value="ECO:0007669"/>
    <property type="project" value="UniProtKB-UniRule"/>
</dbReference>
<comment type="domain">
    <text evidence="4">Contains a C-terminal catalytic domain, and an N-terminal region which modulates catalytic activity.</text>
</comment>
<protein>
    <recommendedName>
        <fullName evidence="4">Protein-glutamate methylesterase/protein-glutamine glutaminase</fullName>
        <ecNumber evidence="4">3.1.1.61</ecNumber>
        <ecNumber evidence="4">3.5.1.44</ecNumber>
    </recommendedName>
</protein>
<proteinExistence type="inferred from homology"/>
<evidence type="ECO:0000256" key="5">
    <source>
        <dbReference type="PROSITE-ProRule" id="PRU00050"/>
    </source>
</evidence>
<comment type="caution">
    <text evidence="9">The sequence shown here is derived from an EMBL/GenBank/DDBJ whole genome shotgun (WGS) entry which is preliminary data.</text>
</comment>
<comment type="function">
    <text evidence="4">Involved in chemotaxis. Part of a chemotaxis signal transduction system that modulates chemotaxis in response to various stimuli. Catalyzes the demethylation of specific methylglutamate residues introduced into the chemoreceptors (methyl-accepting chemotaxis proteins or MCP) by CheR. Also mediates the irreversible deamidation of specific glutamine residues to glutamic acid.</text>
</comment>
<feature type="domain" description="CheB-type methylesterase" evidence="8">
    <location>
        <begin position="213"/>
        <end position="405"/>
    </location>
</feature>
<comment type="similarity">
    <text evidence="4">Belongs to the CheB family.</text>
</comment>
<dbReference type="GO" id="GO:0006935">
    <property type="term" value="P:chemotaxis"/>
    <property type="evidence" value="ECO:0007669"/>
    <property type="project" value="UniProtKB-UniRule"/>
</dbReference>
<dbReference type="AlphaFoldDB" id="A0A1U7JHI0"/>
<dbReference type="Proteomes" id="UP000185783">
    <property type="component" value="Unassembled WGS sequence"/>
</dbReference>
<evidence type="ECO:0000256" key="1">
    <source>
        <dbReference type="ARBA" id="ARBA00022500"/>
    </source>
</evidence>
<comment type="PTM">
    <text evidence="4">Phosphorylated by CheA. Phosphorylation of the N-terminal regulatory domain activates the methylesterase activity.</text>
</comment>
<accession>A0A1U7JHI0</accession>
<name>A0A1U7JHI0_9HYPH</name>
<dbReference type="InterPro" id="IPR035909">
    <property type="entry name" value="CheB_C"/>
</dbReference>
<feature type="domain" description="Response regulatory" evidence="7">
    <location>
        <begin position="20"/>
        <end position="138"/>
    </location>
</feature>
<evidence type="ECO:0000259" key="7">
    <source>
        <dbReference type="PROSITE" id="PS50110"/>
    </source>
</evidence>
<gene>
    <name evidence="4" type="primary">cheB</name>
    <name evidence="9" type="ORF">A3843_11025</name>
</gene>
<dbReference type="GO" id="GO:0050568">
    <property type="term" value="F:protein-glutamine glutaminase activity"/>
    <property type="evidence" value="ECO:0007669"/>
    <property type="project" value="UniProtKB-UniRule"/>
</dbReference>
<dbReference type="InterPro" id="IPR008248">
    <property type="entry name" value="CheB-like"/>
</dbReference>
<dbReference type="HAMAP" id="MF_00099">
    <property type="entry name" value="CheB_chemtxs"/>
    <property type="match status" value="1"/>
</dbReference>
<dbReference type="EC" id="3.1.1.61" evidence="4"/>
<dbReference type="SMART" id="SM00448">
    <property type="entry name" value="REC"/>
    <property type="match status" value="1"/>
</dbReference>
<comment type="catalytic activity">
    <reaction evidence="4">
        <text>L-glutaminyl-[protein] + H2O = L-glutamyl-[protein] + NH4(+)</text>
        <dbReference type="Rhea" id="RHEA:16441"/>
        <dbReference type="Rhea" id="RHEA-COMP:10207"/>
        <dbReference type="Rhea" id="RHEA-COMP:10208"/>
        <dbReference type="ChEBI" id="CHEBI:15377"/>
        <dbReference type="ChEBI" id="CHEBI:28938"/>
        <dbReference type="ChEBI" id="CHEBI:29973"/>
        <dbReference type="ChEBI" id="CHEBI:30011"/>
        <dbReference type="EC" id="3.5.1.44"/>
    </reaction>
</comment>
<dbReference type="EMBL" id="LVVZ01000015">
    <property type="protein sequence ID" value="OKL44148.1"/>
    <property type="molecule type" value="Genomic_DNA"/>
</dbReference>
<dbReference type="EC" id="3.5.1.44" evidence="4"/>
<dbReference type="STRING" id="197461.A3843_11025"/>
<dbReference type="RefSeq" id="WP_028481098.1">
    <property type="nucleotide sequence ID" value="NZ_LVVZ01000015.1"/>
</dbReference>
<dbReference type="Gene3D" id="3.40.50.180">
    <property type="entry name" value="Methylesterase CheB, C-terminal domain"/>
    <property type="match status" value="1"/>
</dbReference>
<reference evidence="9 10" key="1">
    <citation type="submission" date="2016-03" db="EMBL/GenBank/DDBJ databases">
        <title>Genome sequence of Nesiotobacter sp. nov., a moderately halophilic alphaproteobacterium isolated from the Yellow Sea, China.</title>
        <authorList>
            <person name="Zhang G."/>
            <person name="Zhang R."/>
        </authorList>
    </citation>
    <scope>NUCLEOTIDE SEQUENCE [LARGE SCALE GENOMIC DNA]</scope>
    <source>
        <strain evidence="9 10">WB1-6</strain>
    </source>
</reference>
<keyword evidence="10" id="KW-1185">Reference proteome</keyword>
<dbReference type="Gene3D" id="3.40.50.2300">
    <property type="match status" value="1"/>
</dbReference>
<dbReference type="InterPro" id="IPR001789">
    <property type="entry name" value="Sig_transdc_resp-reg_receiver"/>
</dbReference>
<dbReference type="Pfam" id="PF01339">
    <property type="entry name" value="CheB_methylest"/>
    <property type="match status" value="1"/>
</dbReference>
<dbReference type="SUPFAM" id="SSF52738">
    <property type="entry name" value="Methylesterase CheB, C-terminal domain"/>
    <property type="match status" value="1"/>
</dbReference>
<feature type="active site" evidence="4 5">
    <location>
        <position position="223"/>
    </location>
</feature>
<dbReference type="CDD" id="cd17541">
    <property type="entry name" value="REC_CheB-like"/>
    <property type="match status" value="1"/>
</dbReference>
<evidence type="ECO:0000259" key="8">
    <source>
        <dbReference type="PROSITE" id="PS50122"/>
    </source>
</evidence>
<feature type="active site" evidence="4 5">
    <location>
        <position position="347"/>
    </location>
</feature>
<dbReference type="SUPFAM" id="SSF52172">
    <property type="entry name" value="CheY-like"/>
    <property type="match status" value="1"/>
</dbReference>
<feature type="modified residue" description="4-aspartylphosphate" evidence="4 6">
    <location>
        <position position="71"/>
    </location>
</feature>
<keyword evidence="4" id="KW-0963">Cytoplasm</keyword>
<evidence type="ECO:0000256" key="6">
    <source>
        <dbReference type="PROSITE-ProRule" id="PRU00169"/>
    </source>
</evidence>
<evidence type="ECO:0000256" key="3">
    <source>
        <dbReference type="ARBA" id="ARBA00048267"/>
    </source>
</evidence>
<dbReference type="NCBIfam" id="NF001965">
    <property type="entry name" value="PRK00742.1"/>
    <property type="match status" value="1"/>
</dbReference>
<evidence type="ECO:0000313" key="9">
    <source>
        <dbReference type="EMBL" id="OKL44148.1"/>
    </source>
</evidence>
<dbReference type="PROSITE" id="PS50122">
    <property type="entry name" value="CHEB"/>
    <property type="match status" value="1"/>
</dbReference>
<dbReference type="PROSITE" id="PS50110">
    <property type="entry name" value="RESPONSE_REGULATORY"/>
    <property type="match status" value="1"/>
</dbReference>
<dbReference type="InterPro" id="IPR011006">
    <property type="entry name" value="CheY-like_superfamily"/>
</dbReference>
<feature type="active site" evidence="4 5">
    <location>
        <position position="251"/>
    </location>
</feature>
<dbReference type="PIRSF" id="PIRSF000876">
    <property type="entry name" value="RR_chemtxs_CheB"/>
    <property type="match status" value="1"/>
</dbReference>
<keyword evidence="1 4" id="KW-0145">Chemotaxis</keyword>